<keyword evidence="8 10" id="KW-1133">Transmembrane helix</keyword>
<evidence type="ECO:0000256" key="2">
    <source>
        <dbReference type="ARBA" id="ARBA00008149"/>
    </source>
</evidence>
<dbReference type="PANTHER" id="PTHR40765">
    <property type="entry name" value="ESX-2 SECRETION SYSTEM ATPASE ECCB2"/>
    <property type="match status" value="1"/>
</dbReference>
<evidence type="ECO:0000256" key="3">
    <source>
        <dbReference type="ARBA" id="ARBA00022475"/>
    </source>
</evidence>
<dbReference type="Gene3D" id="2.40.50.910">
    <property type="entry name" value="Type VII secretion system EccB, repeat 3 domain"/>
    <property type="match status" value="1"/>
</dbReference>
<dbReference type="Pfam" id="PF05108">
    <property type="entry name" value="T7SS_ESX1_EccB"/>
    <property type="match status" value="1"/>
</dbReference>
<proteinExistence type="inferred from homology"/>
<dbReference type="RefSeq" id="WP_064927372.1">
    <property type="nucleotide sequence ID" value="NZ_LZSD01000036.1"/>
</dbReference>
<evidence type="ECO:0000256" key="10">
    <source>
        <dbReference type="SAM" id="Phobius"/>
    </source>
</evidence>
<dbReference type="OrthoDB" id="3847604at2"/>
<keyword evidence="9 10" id="KW-0472">Membrane</keyword>
<evidence type="ECO:0000256" key="1">
    <source>
        <dbReference type="ARBA" id="ARBA00004162"/>
    </source>
</evidence>
<evidence type="ECO:0000256" key="5">
    <source>
        <dbReference type="ARBA" id="ARBA00022741"/>
    </source>
</evidence>
<comment type="caution">
    <text evidence="11">The sequence shown here is derived from an EMBL/GenBank/DDBJ whole genome shotgun (WGS) entry which is preliminary data.</text>
</comment>
<sequence>MARDPTTRLQLSGYRFLVRRMTHALVRGDVRMLDDPLRAQSLSLTVGCVLAVIAVAVCATLAFLGPKSALGSAPIVMVRESGALYVRIGDTTHPALNLASARLVAGTAATPELVSATAVDAAKKGALVGIPGAPDTLAPPLDATESNWTVCQDATSTTTVLVGADTERLDASRSALVVAGGEGAAATYLLYDGVRARVDLRNPAVVRAFELDGVRPRVVSRALLDAVPEVPELAVPVIANAGRAGPSTLHGFAVGTVVRLPQADSTEYYVVLGDGVQRIGAAAADLIRFSYSAGLRDIADVEPGVIGSVPVVDDLAVGRFPDRGGVSDEPVLCVGWKWSTSTRSVEHAVLVGDSLPVGDIDAVSSLAQADDAGAGIDRSYLPRGRSAYVRASGVTGAGADTGALYYVDGSGVVFGLHDVDTAKRLGLPDAPVPAPWPVLAGLPRGPELSVAAASVVRDSLRPPP</sequence>
<dbReference type="InterPro" id="IPR042485">
    <property type="entry name" value="T7SS_EccB_R3"/>
</dbReference>
<dbReference type="Proteomes" id="UP000192772">
    <property type="component" value="Unassembled WGS sequence"/>
</dbReference>
<dbReference type="InterPro" id="IPR044857">
    <property type="entry name" value="T7SS_EccB_R1"/>
</dbReference>
<accession>A0A1X0CUI3</accession>
<dbReference type="EMBL" id="MVHP01000022">
    <property type="protein sequence ID" value="ORA63733.1"/>
    <property type="molecule type" value="Genomic_DNA"/>
</dbReference>
<evidence type="ECO:0000313" key="11">
    <source>
        <dbReference type="EMBL" id="ORA63733.1"/>
    </source>
</evidence>
<name>A0A1X0CUI3_9MYCO</name>
<keyword evidence="5" id="KW-0547">Nucleotide-binding</keyword>
<keyword evidence="7" id="KW-0067">ATP-binding</keyword>
<evidence type="ECO:0000256" key="8">
    <source>
        <dbReference type="ARBA" id="ARBA00022989"/>
    </source>
</evidence>
<evidence type="ECO:0000256" key="6">
    <source>
        <dbReference type="ARBA" id="ARBA00022801"/>
    </source>
</evidence>
<dbReference type="GO" id="GO:0005576">
    <property type="term" value="C:extracellular region"/>
    <property type="evidence" value="ECO:0007669"/>
    <property type="project" value="TreeGrafter"/>
</dbReference>
<organism evidence="11 12">
    <name type="scientific">Mycolicibacterium elephantis</name>
    <dbReference type="NCBI Taxonomy" id="81858"/>
    <lineage>
        <taxon>Bacteria</taxon>
        <taxon>Bacillati</taxon>
        <taxon>Actinomycetota</taxon>
        <taxon>Actinomycetes</taxon>
        <taxon>Mycobacteriales</taxon>
        <taxon>Mycobacteriaceae</taxon>
        <taxon>Mycolicibacterium</taxon>
    </lineage>
</organism>
<protein>
    <submittedName>
        <fullName evidence="11">Type VII secretion protein EccB</fullName>
    </submittedName>
</protein>
<dbReference type="GO" id="GO:0005524">
    <property type="term" value="F:ATP binding"/>
    <property type="evidence" value="ECO:0007669"/>
    <property type="project" value="UniProtKB-KW"/>
</dbReference>
<dbReference type="InterPro" id="IPR007795">
    <property type="entry name" value="T7SS_EccB"/>
</dbReference>
<evidence type="ECO:0000256" key="7">
    <source>
        <dbReference type="ARBA" id="ARBA00022840"/>
    </source>
</evidence>
<feature type="transmembrane region" description="Helical" evidence="10">
    <location>
        <begin position="41"/>
        <end position="64"/>
    </location>
</feature>
<reference evidence="11 12" key="1">
    <citation type="submission" date="2017-02" db="EMBL/GenBank/DDBJ databases">
        <title>The new phylogeny of genus Mycobacterium.</title>
        <authorList>
            <person name="Tortoli E."/>
            <person name="Trovato A."/>
            <person name="Cirillo D.M."/>
        </authorList>
    </citation>
    <scope>NUCLEOTIDE SEQUENCE [LARGE SCALE GENOMIC DNA]</scope>
    <source>
        <strain evidence="11 12">FI-09383</strain>
    </source>
</reference>
<dbReference type="NCBIfam" id="TIGR03919">
    <property type="entry name" value="T7SS_EccB"/>
    <property type="match status" value="1"/>
</dbReference>
<keyword evidence="6" id="KW-0378">Hydrolase</keyword>
<dbReference type="GO" id="GO:0005886">
    <property type="term" value="C:plasma membrane"/>
    <property type="evidence" value="ECO:0007669"/>
    <property type="project" value="UniProtKB-SubCell"/>
</dbReference>
<keyword evidence="4 10" id="KW-0812">Transmembrane</keyword>
<comment type="subcellular location">
    <subcellularLocation>
        <location evidence="1">Cell membrane</location>
        <topology evidence="1">Single-pass membrane protein</topology>
    </subcellularLocation>
</comment>
<dbReference type="Gene3D" id="3.30.2390.20">
    <property type="entry name" value="Type VII secretion system EccB, repeat 1 domain"/>
    <property type="match status" value="1"/>
</dbReference>
<dbReference type="AlphaFoldDB" id="A0A1X0CUI3"/>
<dbReference type="GO" id="GO:0016787">
    <property type="term" value="F:hydrolase activity"/>
    <property type="evidence" value="ECO:0007669"/>
    <property type="project" value="UniProtKB-KW"/>
</dbReference>
<dbReference type="STRING" id="81858.BST23_18185"/>
<evidence type="ECO:0000256" key="4">
    <source>
        <dbReference type="ARBA" id="ARBA00022692"/>
    </source>
</evidence>
<dbReference type="PANTHER" id="PTHR40765:SF2">
    <property type="entry name" value="ESX-2 SECRETION SYSTEM ATPASE ECCB2"/>
    <property type="match status" value="1"/>
</dbReference>
<gene>
    <name evidence="11" type="ORF">BST23_18185</name>
</gene>
<evidence type="ECO:0000313" key="12">
    <source>
        <dbReference type="Proteomes" id="UP000192772"/>
    </source>
</evidence>
<keyword evidence="3" id="KW-1003">Cell membrane</keyword>
<comment type="similarity">
    <text evidence="2">Belongs to the EccB family.</text>
</comment>
<evidence type="ECO:0000256" key="9">
    <source>
        <dbReference type="ARBA" id="ARBA00023136"/>
    </source>
</evidence>